<keyword evidence="6 12" id="KW-0798">TonB box</keyword>
<evidence type="ECO:0000259" key="14">
    <source>
        <dbReference type="Pfam" id="PF00593"/>
    </source>
</evidence>
<dbReference type="Gene3D" id="2.170.130.10">
    <property type="entry name" value="TonB-dependent receptor, plug domain"/>
    <property type="match status" value="1"/>
</dbReference>
<keyword evidence="5 13" id="KW-0732">Signal</keyword>
<keyword evidence="9 10" id="KW-0998">Cell outer membrane</keyword>
<keyword evidence="8 16" id="KW-0675">Receptor</keyword>
<comment type="subcellular location">
    <subcellularLocation>
        <location evidence="1 10">Cell outer membrane</location>
        <topology evidence="1 10">Multi-pass membrane protein</topology>
    </subcellularLocation>
</comment>
<comment type="similarity">
    <text evidence="10 12">Belongs to the TonB-dependent receptor family.</text>
</comment>
<dbReference type="GO" id="GO:0015344">
    <property type="term" value="F:siderophore uptake transmembrane transporter activity"/>
    <property type="evidence" value="ECO:0007669"/>
    <property type="project" value="TreeGrafter"/>
</dbReference>
<evidence type="ECO:0000313" key="17">
    <source>
        <dbReference type="Proteomes" id="UP000295142"/>
    </source>
</evidence>
<evidence type="ECO:0000256" key="1">
    <source>
        <dbReference type="ARBA" id="ARBA00004571"/>
    </source>
</evidence>
<gene>
    <name evidence="16" type="ORF">EV655_1022</name>
</gene>
<dbReference type="InterPro" id="IPR039426">
    <property type="entry name" value="TonB-dep_rcpt-like"/>
</dbReference>
<evidence type="ECO:0000256" key="10">
    <source>
        <dbReference type="PROSITE-ProRule" id="PRU01360"/>
    </source>
</evidence>
<dbReference type="InterPro" id="IPR037066">
    <property type="entry name" value="Plug_dom_sf"/>
</dbReference>
<evidence type="ECO:0000256" key="5">
    <source>
        <dbReference type="ARBA" id="ARBA00022729"/>
    </source>
</evidence>
<dbReference type="GO" id="GO:0009279">
    <property type="term" value="C:cell outer membrane"/>
    <property type="evidence" value="ECO:0007669"/>
    <property type="project" value="UniProtKB-SubCell"/>
</dbReference>
<dbReference type="PANTHER" id="PTHR30069:SF29">
    <property type="entry name" value="HEMOGLOBIN AND HEMOGLOBIN-HAPTOGLOBIN-BINDING PROTEIN 1-RELATED"/>
    <property type="match status" value="1"/>
</dbReference>
<evidence type="ECO:0000256" key="2">
    <source>
        <dbReference type="ARBA" id="ARBA00022448"/>
    </source>
</evidence>
<evidence type="ECO:0000256" key="3">
    <source>
        <dbReference type="ARBA" id="ARBA00022452"/>
    </source>
</evidence>
<keyword evidence="2 10" id="KW-0813">Transport</keyword>
<protein>
    <submittedName>
        <fullName evidence="16">Iron complex outermembrane receptor protein</fullName>
    </submittedName>
</protein>
<feature type="signal peptide" evidence="13">
    <location>
        <begin position="1"/>
        <end position="24"/>
    </location>
</feature>
<feature type="domain" description="TonB-dependent receptor-like beta-barrel" evidence="14">
    <location>
        <begin position="230"/>
        <end position="668"/>
    </location>
</feature>
<evidence type="ECO:0000259" key="15">
    <source>
        <dbReference type="Pfam" id="PF07715"/>
    </source>
</evidence>
<evidence type="ECO:0000256" key="7">
    <source>
        <dbReference type="ARBA" id="ARBA00023136"/>
    </source>
</evidence>
<evidence type="ECO:0000256" key="8">
    <source>
        <dbReference type="ARBA" id="ARBA00023170"/>
    </source>
</evidence>
<evidence type="ECO:0000313" key="16">
    <source>
        <dbReference type="EMBL" id="TCO73239.1"/>
    </source>
</evidence>
<name>A0A4R2KQM8_9RHOB</name>
<dbReference type="PROSITE" id="PS01156">
    <property type="entry name" value="TONB_DEPENDENT_REC_2"/>
    <property type="match status" value="1"/>
</dbReference>
<dbReference type="Proteomes" id="UP000295142">
    <property type="component" value="Unassembled WGS sequence"/>
</dbReference>
<dbReference type="RefSeq" id="WP_132541197.1">
    <property type="nucleotide sequence ID" value="NZ_SLWW01000002.1"/>
</dbReference>
<dbReference type="Gene3D" id="2.40.170.20">
    <property type="entry name" value="TonB-dependent receptor, beta-barrel domain"/>
    <property type="match status" value="1"/>
</dbReference>
<dbReference type="InterPro" id="IPR010917">
    <property type="entry name" value="TonB_rcpt_CS"/>
</dbReference>
<sequence>MSLLLRLVQTGCLVSFGFGLPALAQQSSGDPGEVFALGEIIVRSAGEASQGGTGSTVSAEGIRRTNRATLDDAVRTLPGVSVGNTGGSRNERLIFVRGFDRLQVPLYVDGIRVYLPADNRLDFGRFLTPDLSEIQIQKGYVSVLNGPGGMGGAINLVTRQPTEPFEGEARVGIEAGNRGDVTARMGYLSLGTRMDRFFVQGSYLTRDNDGFYLSRDYEPTPVQGSGLRDYSDTEDSRLNLKFGFTPNATDEYVLSYTRQTGAKNAPYNVDQPVRGITPAPLPPGASYQRDWEWPEWDLEALTFYSTNDLGGTAWLKTRFFYHQFDNVLSAYDDYTHTSQTVGRAFDSTYDDTAWGGSLEFGTDIGERNTLTAALHYRYDRHRDIQLPRPDVNTIPEPTETSRERTWSVALEDTFRLREDLSFVAGLSYDRAEVLAASRTSTAFGDPVGSSDAVNWQLAAIWTPESGGEYHASLSSRTRFPTLFERYSTRFGTAVPNPDLGSERALSAEIGYRGDIGPVAVETALFYSKVDDMIQSLSVGVGLTQNQNVGDGTYAGFEIGATTDLGDNLALSANYTFLDRDITDPVRPGLKHTDTPRHSAYLRLDWQATESFSISPSLELSSSRLSNSAIQPADPTQVAYTRNAGFGLVNLDMEWKASDRASIVFGVRNALDKNYELVEGFPEAGRTFYLTTAYTF</sequence>
<reference evidence="16 17" key="1">
    <citation type="submission" date="2019-03" db="EMBL/GenBank/DDBJ databases">
        <title>Genomic Encyclopedia of Type Strains, Phase IV (KMG-IV): sequencing the most valuable type-strain genomes for metagenomic binning, comparative biology and taxonomic classification.</title>
        <authorList>
            <person name="Goeker M."/>
        </authorList>
    </citation>
    <scope>NUCLEOTIDE SEQUENCE [LARGE SCALE GENOMIC DNA]</scope>
    <source>
        <strain evidence="16 17">DSM 4868</strain>
    </source>
</reference>
<feature type="domain" description="TonB-dependent receptor plug" evidence="15">
    <location>
        <begin position="54"/>
        <end position="153"/>
    </location>
</feature>
<evidence type="ECO:0000256" key="12">
    <source>
        <dbReference type="RuleBase" id="RU003357"/>
    </source>
</evidence>
<evidence type="ECO:0000256" key="6">
    <source>
        <dbReference type="ARBA" id="ARBA00023077"/>
    </source>
</evidence>
<dbReference type="InterPro" id="IPR012910">
    <property type="entry name" value="Plug_dom"/>
</dbReference>
<dbReference type="AlphaFoldDB" id="A0A4R2KQM8"/>
<dbReference type="PROSITE" id="PS52016">
    <property type="entry name" value="TONB_DEPENDENT_REC_3"/>
    <property type="match status" value="1"/>
</dbReference>
<dbReference type="EMBL" id="SLWW01000002">
    <property type="protein sequence ID" value="TCO73239.1"/>
    <property type="molecule type" value="Genomic_DNA"/>
</dbReference>
<dbReference type="InterPro" id="IPR036942">
    <property type="entry name" value="Beta-barrel_TonB_sf"/>
</dbReference>
<dbReference type="InterPro" id="IPR000531">
    <property type="entry name" value="Beta-barrel_TonB"/>
</dbReference>
<dbReference type="CDD" id="cd01347">
    <property type="entry name" value="ligand_gated_channel"/>
    <property type="match status" value="1"/>
</dbReference>
<feature type="chain" id="PRO_5020619673" evidence="13">
    <location>
        <begin position="25"/>
        <end position="695"/>
    </location>
</feature>
<feature type="short sequence motif" description="TonB C-terminal box" evidence="11">
    <location>
        <begin position="678"/>
        <end position="695"/>
    </location>
</feature>
<keyword evidence="7 10" id="KW-0472">Membrane</keyword>
<dbReference type="SUPFAM" id="SSF56935">
    <property type="entry name" value="Porins"/>
    <property type="match status" value="1"/>
</dbReference>
<evidence type="ECO:0000256" key="4">
    <source>
        <dbReference type="ARBA" id="ARBA00022692"/>
    </source>
</evidence>
<keyword evidence="3 10" id="KW-1134">Transmembrane beta strand</keyword>
<evidence type="ECO:0000256" key="13">
    <source>
        <dbReference type="SAM" id="SignalP"/>
    </source>
</evidence>
<organism evidence="16 17">
    <name type="scientific">Rhodovulum euryhalinum</name>
    <dbReference type="NCBI Taxonomy" id="35805"/>
    <lineage>
        <taxon>Bacteria</taxon>
        <taxon>Pseudomonadati</taxon>
        <taxon>Pseudomonadota</taxon>
        <taxon>Alphaproteobacteria</taxon>
        <taxon>Rhodobacterales</taxon>
        <taxon>Paracoccaceae</taxon>
        <taxon>Rhodovulum</taxon>
    </lineage>
</organism>
<evidence type="ECO:0000256" key="11">
    <source>
        <dbReference type="PROSITE-ProRule" id="PRU10144"/>
    </source>
</evidence>
<dbReference type="OrthoDB" id="9760333at2"/>
<keyword evidence="17" id="KW-1185">Reference proteome</keyword>
<dbReference type="PANTHER" id="PTHR30069">
    <property type="entry name" value="TONB-DEPENDENT OUTER MEMBRANE RECEPTOR"/>
    <property type="match status" value="1"/>
</dbReference>
<dbReference type="Pfam" id="PF00593">
    <property type="entry name" value="TonB_dep_Rec_b-barrel"/>
    <property type="match status" value="1"/>
</dbReference>
<accession>A0A4R2KQM8</accession>
<keyword evidence="4 10" id="KW-0812">Transmembrane</keyword>
<proteinExistence type="inferred from homology"/>
<comment type="caution">
    <text evidence="16">The sequence shown here is derived from an EMBL/GenBank/DDBJ whole genome shotgun (WGS) entry which is preliminary data.</text>
</comment>
<dbReference type="GO" id="GO:0044718">
    <property type="term" value="P:siderophore transmembrane transport"/>
    <property type="evidence" value="ECO:0007669"/>
    <property type="project" value="TreeGrafter"/>
</dbReference>
<evidence type="ECO:0000256" key="9">
    <source>
        <dbReference type="ARBA" id="ARBA00023237"/>
    </source>
</evidence>
<dbReference type="Pfam" id="PF07715">
    <property type="entry name" value="Plug"/>
    <property type="match status" value="1"/>
</dbReference>